<dbReference type="GO" id="GO:0030435">
    <property type="term" value="P:sporulation resulting in formation of a cellular spore"/>
    <property type="evidence" value="ECO:0007669"/>
    <property type="project" value="UniProtKB-KW"/>
</dbReference>
<sequence length="74" mass="8207">MSQFNLREAITQIVQDKSEGELSEIIRDSIDSDEKALPGLGVLFEMIWKDSAAAEQQSLVGKLHGHLHSQSQQS</sequence>
<dbReference type="OrthoDB" id="2453696at2"/>
<dbReference type="HAMAP" id="MF_00669">
    <property type="entry name" value="SspI"/>
    <property type="match status" value="1"/>
</dbReference>
<dbReference type="Pfam" id="PF14098">
    <property type="entry name" value="SSPI"/>
    <property type="match status" value="1"/>
</dbReference>
<comment type="caution">
    <text evidence="3">The sequence shown here is derived from an EMBL/GenBank/DDBJ whole genome shotgun (WGS) entry which is preliminary data.</text>
</comment>
<evidence type="ECO:0000256" key="1">
    <source>
        <dbReference type="ARBA" id="ARBA00022969"/>
    </source>
</evidence>
<dbReference type="Proteomes" id="UP000234789">
    <property type="component" value="Unassembled WGS sequence"/>
</dbReference>
<comment type="similarity">
    <text evidence="2">Belongs to the SspI family.</text>
</comment>
<reference evidence="3 4" key="1">
    <citation type="submission" date="2017-05" db="EMBL/GenBank/DDBJ databases">
        <title>Functional genome analysis of Paenibacillus pasadenensis strain R16: insights on endophytic life style and antifungal activity.</title>
        <authorList>
            <person name="Passera A."/>
            <person name="Marcolungo L."/>
            <person name="Casati P."/>
            <person name="Brasca M."/>
            <person name="Quaglino F."/>
            <person name="Delledonne M."/>
        </authorList>
    </citation>
    <scope>NUCLEOTIDE SEQUENCE [LARGE SCALE GENOMIC DNA]</scope>
    <source>
        <strain evidence="3 4">R16</strain>
    </source>
</reference>
<comment type="induction">
    <text evidence="2">Expressed only in the forespore compartment of sporulating cells.</text>
</comment>
<proteinExistence type="evidence at transcript level"/>
<evidence type="ECO:0000256" key="2">
    <source>
        <dbReference type="HAMAP-Rule" id="MF_00669"/>
    </source>
</evidence>
<accession>A0A2N5N3L7</accession>
<dbReference type="InterPro" id="IPR017525">
    <property type="entry name" value="SspI"/>
</dbReference>
<dbReference type="AlphaFoldDB" id="A0A2N5N3L7"/>
<gene>
    <name evidence="2" type="primary">sspI</name>
    <name evidence="3" type="ORF">B8V81_3362</name>
</gene>
<dbReference type="RefSeq" id="WP_028600000.1">
    <property type="nucleotide sequence ID" value="NZ_BIMM01000022.1"/>
</dbReference>
<protein>
    <recommendedName>
        <fullName evidence="2">Small, acid-soluble spore protein I</fullName>
        <shortName evidence="2">SASP I</shortName>
    </recommendedName>
</protein>
<organism evidence="3 4">
    <name type="scientific">Paenibacillus pasadenensis</name>
    <dbReference type="NCBI Taxonomy" id="217090"/>
    <lineage>
        <taxon>Bacteria</taxon>
        <taxon>Bacillati</taxon>
        <taxon>Bacillota</taxon>
        <taxon>Bacilli</taxon>
        <taxon>Bacillales</taxon>
        <taxon>Paenibacillaceae</taxon>
        <taxon>Paenibacillus</taxon>
    </lineage>
</organism>
<comment type="subcellular location">
    <subcellularLocation>
        <location evidence="2">Spore core</location>
    </subcellularLocation>
</comment>
<dbReference type="EMBL" id="NFEZ01000004">
    <property type="protein sequence ID" value="PLT44931.1"/>
    <property type="molecule type" value="Genomic_DNA"/>
</dbReference>
<keyword evidence="1 2" id="KW-0749">Sporulation</keyword>
<name>A0A2N5N3L7_9BACL</name>
<dbReference type="GO" id="GO:0030436">
    <property type="term" value="P:asexual sporulation"/>
    <property type="evidence" value="ECO:0007669"/>
    <property type="project" value="UniProtKB-UniRule"/>
</dbReference>
<evidence type="ECO:0000313" key="3">
    <source>
        <dbReference type="EMBL" id="PLT44931.1"/>
    </source>
</evidence>
<dbReference type="NCBIfam" id="TIGR03092">
    <property type="entry name" value="SASP_sspI"/>
    <property type="match status" value="1"/>
</dbReference>
<keyword evidence="4" id="KW-1185">Reference proteome</keyword>
<evidence type="ECO:0000313" key="4">
    <source>
        <dbReference type="Proteomes" id="UP000234789"/>
    </source>
</evidence>